<dbReference type="EMBL" id="OM908436">
    <property type="protein sequence ID" value="USL94561.1"/>
    <property type="molecule type" value="Genomic_DNA"/>
</dbReference>
<protein>
    <submittedName>
        <fullName evidence="1">Uncharacterized protein</fullName>
    </submittedName>
</protein>
<dbReference type="PROSITE" id="PS51257">
    <property type="entry name" value="PROKAR_LIPOPROTEIN"/>
    <property type="match status" value="1"/>
</dbReference>
<evidence type="ECO:0000313" key="1">
    <source>
        <dbReference type="EMBL" id="USL94561.1"/>
    </source>
</evidence>
<proteinExistence type="predicted"/>
<keyword evidence="2" id="KW-1185">Reference proteome</keyword>
<dbReference type="Proteomes" id="UP001057526">
    <property type="component" value="Segment"/>
</dbReference>
<sequence>MAKTYSEQEVKDLMRSAWWCGHEESGYNPNLSGSCSRDIHEILKEHNEEEGEG</sequence>
<organism evidence="1 2">
    <name type="scientific">Escherichia phage TM1</name>
    <dbReference type="NCBI Taxonomy" id="2762279"/>
    <lineage>
        <taxon>Viruses</taxon>
        <taxon>Duplodnaviria</taxon>
        <taxon>Heunggongvirae</taxon>
        <taxon>Uroviricota</taxon>
        <taxon>Caudoviricetes</taxon>
        <taxon>Autographivirales</taxon>
        <taxon>Autotranscriptaviridae</taxon>
        <taxon>Studiervirinae</taxon>
        <taxon>Kayfunavirus</taxon>
        <taxon>Kayfunavirus TM1</taxon>
    </lineage>
</organism>
<reference evidence="1" key="1">
    <citation type="submission" date="2022-03" db="EMBL/GenBank/DDBJ databases">
        <authorList>
            <person name="Han O.K."/>
            <person name="Wang Y.X."/>
        </authorList>
    </citation>
    <scope>NUCLEOTIDE SEQUENCE</scope>
</reference>
<evidence type="ECO:0000313" key="2">
    <source>
        <dbReference type="Proteomes" id="UP001057526"/>
    </source>
</evidence>
<name>A0ABY4XTC6_9CAUD</name>
<accession>A0ABY4XTC6</accession>